<dbReference type="AlphaFoldDB" id="A0A371AYI3"/>
<comment type="caution">
    <text evidence="3">The sequence shown here is derived from an EMBL/GenBank/DDBJ whole genome shotgun (WGS) entry which is preliminary data.</text>
</comment>
<dbReference type="GO" id="GO:0016787">
    <property type="term" value="F:hydrolase activity"/>
    <property type="evidence" value="ECO:0007669"/>
    <property type="project" value="UniProtKB-KW"/>
</dbReference>
<evidence type="ECO:0000259" key="2">
    <source>
        <dbReference type="Pfam" id="PF00144"/>
    </source>
</evidence>
<feature type="transmembrane region" description="Helical" evidence="1">
    <location>
        <begin position="569"/>
        <end position="594"/>
    </location>
</feature>
<feature type="transmembrane region" description="Helical" evidence="1">
    <location>
        <begin position="496"/>
        <end position="518"/>
    </location>
</feature>
<keyword evidence="1" id="KW-0472">Membrane</keyword>
<feature type="transmembrane region" description="Helical" evidence="1">
    <location>
        <begin position="606"/>
        <end position="625"/>
    </location>
</feature>
<dbReference type="Proteomes" id="UP000255036">
    <property type="component" value="Unassembled WGS sequence"/>
</dbReference>
<feature type="domain" description="Beta-lactamase-related" evidence="2">
    <location>
        <begin position="42"/>
        <end position="373"/>
    </location>
</feature>
<dbReference type="SUPFAM" id="SSF56601">
    <property type="entry name" value="beta-lactamase/transpeptidase-like"/>
    <property type="match status" value="1"/>
</dbReference>
<sequence>MQIKKIMCFILLIFIIFSLSQKSIVYAETSEESVDTFERMTDDYMKKVLEEYHVAGVAVSIVKNGQVFFEKGYGYSDIKKKIPVDPHTTVFQIASVSKLFTATAAMQLVEQGKLSLDEDVNNYLTAFKLNNPFSKPVTLRNLLTHTAGLDDRVPLYLKSSGDILYDSLEPLEKELKKNMPPVIRKPGTFCQYNVYGMALVGHLVEEVSGKSINDYITEHILKPLHMKNSSYGLNSSIFKNMTKPYKYKDGKYIENSYTVISDHPSGSICATASDMAAFILMHLNNGEYNGIRVLNKSTVNNMHRNHYPNDGRLTGYGLGFYETVRNGKRTIEHGGYLPSFSSKLSILPDENIGMFISINTDSEGSNKVCNEFVDKFYEFFTEKGKDVEPEKLLKQNIPMDMNVKRINGRYVFGSYGQTDKTKLKSLLITCNVQCDKAGNLMFNGGQLKCKFKYIGKGYFYSKESGNYCKIAEKNNRMVFSFMGSDYEKLSGFNHNLMIAAIVFIPLLLLSIILLPIFMIRNRKEQTGKSLIFKSILLLLSILILTYYGLNGIMAIKCMAADTLIVHTYIIPLISVVCYFSFGLTVVSVIVIVNGWLKKKYLLRLRLYYSIITVASIINLLFMYVMNGFKL</sequence>
<reference evidence="3 4" key="1">
    <citation type="submission" date="2018-07" db="EMBL/GenBank/DDBJ databases">
        <title>Anaerosacharophilus polymeroproducens gen. nov. sp. nov., an anaerobic bacterium isolated from salt field.</title>
        <authorList>
            <person name="Kim W."/>
            <person name="Yang S.-H."/>
            <person name="Oh J."/>
            <person name="Lee J.-H."/>
            <person name="Kwon K.K."/>
        </authorList>
    </citation>
    <scope>NUCLEOTIDE SEQUENCE [LARGE SCALE GENOMIC DNA]</scope>
    <source>
        <strain evidence="3 4">MCWD5</strain>
    </source>
</reference>
<name>A0A371AYI3_9FIRM</name>
<keyword evidence="4" id="KW-1185">Reference proteome</keyword>
<dbReference type="OrthoDB" id="9797709at2"/>
<gene>
    <name evidence="3" type="ORF">DWV06_04095</name>
</gene>
<dbReference type="EMBL" id="QRCT01000012">
    <property type="protein sequence ID" value="RDU24655.1"/>
    <property type="molecule type" value="Genomic_DNA"/>
</dbReference>
<accession>A0A371AYI3</accession>
<proteinExistence type="predicted"/>
<feature type="transmembrane region" description="Helical" evidence="1">
    <location>
        <begin position="530"/>
        <end position="549"/>
    </location>
</feature>
<dbReference type="InterPro" id="IPR050491">
    <property type="entry name" value="AmpC-like"/>
</dbReference>
<evidence type="ECO:0000256" key="1">
    <source>
        <dbReference type="SAM" id="Phobius"/>
    </source>
</evidence>
<dbReference type="Gene3D" id="3.40.710.10">
    <property type="entry name" value="DD-peptidase/beta-lactamase superfamily"/>
    <property type="match status" value="1"/>
</dbReference>
<dbReference type="PANTHER" id="PTHR46825:SF9">
    <property type="entry name" value="BETA-LACTAMASE-RELATED DOMAIN-CONTAINING PROTEIN"/>
    <property type="match status" value="1"/>
</dbReference>
<keyword evidence="1" id="KW-1133">Transmembrane helix</keyword>
<dbReference type="InterPro" id="IPR001466">
    <property type="entry name" value="Beta-lactam-related"/>
</dbReference>
<dbReference type="RefSeq" id="WP_115480887.1">
    <property type="nucleotide sequence ID" value="NZ_QRCT01000012.1"/>
</dbReference>
<dbReference type="InterPro" id="IPR012338">
    <property type="entry name" value="Beta-lactam/transpept-like"/>
</dbReference>
<evidence type="ECO:0000313" key="3">
    <source>
        <dbReference type="EMBL" id="RDU24655.1"/>
    </source>
</evidence>
<keyword evidence="3" id="KW-0378">Hydrolase</keyword>
<dbReference type="PANTHER" id="PTHR46825">
    <property type="entry name" value="D-ALANYL-D-ALANINE-CARBOXYPEPTIDASE/ENDOPEPTIDASE AMPH"/>
    <property type="match status" value="1"/>
</dbReference>
<dbReference type="Pfam" id="PF00144">
    <property type="entry name" value="Beta-lactamase"/>
    <property type="match status" value="1"/>
</dbReference>
<protein>
    <submittedName>
        <fullName evidence="3">Class A beta-lactamase-related serine hydrolase</fullName>
    </submittedName>
</protein>
<keyword evidence="1" id="KW-0812">Transmembrane</keyword>
<organism evidence="3 4">
    <name type="scientific">Anaerosacchariphilus polymeriproducens</name>
    <dbReference type="NCBI Taxonomy" id="1812858"/>
    <lineage>
        <taxon>Bacteria</taxon>
        <taxon>Bacillati</taxon>
        <taxon>Bacillota</taxon>
        <taxon>Clostridia</taxon>
        <taxon>Lachnospirales</taxon>
        <taxon>Lachnospiraceae</taxon>
        <taxon>Anaerosacchariphilus</taxon>
    </lineage>
</organism>
<evidence type="ECO:0000313" key="4">
    <source>
        <dbReference type="Proteomes" id="UP000255036"/>
    </source>
</evidence>